<reference evidence="2 3" key="1">
    <citation type="submission" date="2021-01" db="EMBL/GenBank/DDBJ databases">
        <title>Whole genome shotgun sequence of Catellatospora coxensis NBRC 107359.</title>
        <authorList>
            <person name="Komaki H."/>
            <person name="Tamura T."/>
        </authorList>
    </citation>
    <scope>NUCLEOTIDE SEQUENCE [LARGE SCALE GENOMIC DNA]</scope>
    <source>
        <strain evidence="2 3">NBRC 107359</strain>
    </source>
</reference>
<dbReference type="Pfam" id="PF19493">
    <property type="entry name" value="Trypco1"/>
    <property type="match status" value="1"/>
</dbReference>
<dbReference type="InterPro" id="IPR045794">
    <property type="entry name" value="Trypco1"/>
</dbReference>
<dbReference type="Proteomes" id="UP000630887">
    <property type="component" value="Unassembled WGS sequence"/>
</dbReference>
<sequence length="118" mass="12832">MQPLIEVTLEDGTRLLVEPSDGERDELVEAGVGDHITTARDSFQTMMSRLRPVIQSVTDQVGSLPRRPDKFTVEIGIKITAESGVVIAKAASEGHLTLTMEWSGPERGPVPNPRQPGE</sequence>
<name>A0A8J3KTI6_9ACTN</name>
<feature type="domain" description="Trypsin-co-occurring" evidence="1">
    <location>
        <begin position="7"/>
        <end position="103"/>
    </location>
</feature>
<accession>A0A8J3KTI6</accession>
<evidence type="ECO:0000313" key="3">
    <source>
        <dbReference type="Proteomes" id="UP000630887"/>
    </source>
</evidence>
<proteinExistence type="predicted"/>
<evidence type="ECO:0000259" key="1">
    <source>
        <dbReference type="Pfam" id="PF19493"/>
    </source>
</evidence>
<protein>
    <recommendedName>
        <fullName evidence="1">Trypsin-co-occurring domain-containing protein</fullName>
    </recommendedName>
</protein>
<keyword evidence="3" id="KW-1185">Reference proteome</keyword>
<dbReference type="EMBL" id="BONI01000053">
    <property type="protein sequence ID" value="GIG08802.1"/>
    <property type="molecule type" value="Genomic_DNA"/>
</dbReference>
<gene>
    <name evidence="2" type="ORF">Cco03nite_55020</name>
</gene>
<organism evidence="2 3">
    <name type="scientific">Catellatospora coxensis</name>
    <dbReference type="NCBI Taxonomy" id="310354"/>
    <lineage>
        <taxon>Bacteria</taxon>
        <taxon>Bacillati</taxon>
        <taxon>Actinomycetota</taxon>
        <taxon>Actinomycetes</taxon>
        <taxon>Micromonosporales</taxon>
        <taxon>Micromonosporaceae</taxon>
        <taxon>Catellatospora</taxon>
    </lineage>
</organism>
<dbReference type="AlphaFoldDB" id="A0A8J3KTI6"/>
<evidence type="ECO:0000313" key="2">
    <source>
        <dbReference type="EMBL" id="GIG08802.1"/>
    </source>
</evidence>
<dbReference type="RefSeq" id="WP_203695121.1">
    <property type="nucleotide sequence ID" value="NZ_BAAALC010000020.1"/>
</dbReference>
<comment type="caution">
    <text evidence="2">The sequence shown here is derived from an EMBL/GenBank/DDBJ whole genome shotgun (WGS) entry which is preliminary data.</text>
</comment>
<dbReference type="NCBIfam" id="NF041216">
    <property type="entry name" value="CU044_2847_fam"/>
    <property type="match status" value="1"/>
</dbReference>